<feature type="chain" id="PRO_5005208053" description="Seryl-tRNA synthetase" evidence="2">
    <location>
        <begin position="24"/>
        <end position="104"/>
    </location>
</feature>
<keyword evidence="1" id="KW-0472">Membrane</keyword>
<reference evidence="3 4" key="1">
    <citation type="submission" date="2015-07" db="EMBL/GenBank/DDBJ databases">
        <authorList>
            <person name="Kim K.M."/>
        </authorList>
    </citation>
    <scope>NUCLEOTIDE SEQUENCE [LARGE SCALE GENOMIC DNA]</scope>
    <source>
        <strain evidence="3 4">KCTC 12363</strain>
    </source>
</reference>
<evidence type="ECO:0000313" key="4">
    <source>
        <dbReference type="Proteomes" id="UP000036520"/>
    </source>
</evidence>
<proteinExistence type="predicted"/>
<accession>A0A0H4PF89</accession>
<keyword evidence="4" id="KW-1185">Reference proteome</keyword>
<sequence>MKKIAYLLSLVFLFTSLAPAAMAKDGDSNPEKKELSPEDQARLKELDNRILEIKAMDFKSMDKSEKKEIRKELREINKEAKERGSGIYISTGAIIIILLLILIL</sequence>
<keyword evidence="2" id="KW-0732">Signal</keyword>
<name>A0A0H4PF89_9BACT</name>
<dbReference type="RefSeq" id="WP_048641788.1">
    <property type="nucleotide sequence ID" value="NZ_CAXBGM010000081.1"/>
</dbReference>
<keyword evidence="1" id="KW-1133">Transmembrane helix</keyword>
<keyword evidence="1" id="KW-0812">Transmembrane</keyword>
<dbReference type="OrthoDB" id="964337at2"/>
<feature type="signal peptide" evidence="2">
    <location>
        <begin position="1"/>
        <end position="23"/>
    </location>
</feature>
<dbReference type="AlphaFoldDB" id="A0A0H4PF89"/>
<dbReference type="PATRIC" id="fig|320787.5.peg.2237"/>
<evidence type="ECO:0000256" key="2">
    <source>
        <dbReference type="SAM" id="SignalP"/>
    </source>
</evidence>
<feature type="transmembrane region" description="Helical" evidence="1">
    <location>
        <begin position="85"/>
        <end position="103"/>
    </location>
</feature>
<evidence type="ECO:0008006" key="5">
    <source>
        <dbReference type="Google" id="ProtNLM"/>
    </source>
</evidence>
<evidence type="ECO:0000313" key="3">
    <source>
        <dbReference type="EMBL" id="AKP51458.1"/>
    </source>
</evidence>
<dbReference type="STRING" id="320787.CA2015_2032"/>
<protein>
    <recommendedName>
        <fullName evidence="5">Seryl-tRNA synthetase</fullName>
    </recommendedName>
</protein>
<dbReference type="Proteomes" id="UP000036520">
    <property type="component" value="Chromosome"/>
</dbReference>
<dbReference type="EMBL" id="CP012040">
    <property type="protein sequence ID" value="AKP51458.1"/>
    <property type="molecule type" value="Genomic_DNA"/>
</dbReference>
<organism evidence="3 4">
    <name type="scientific">Cyclobacterium amurskyense</name>
    <dbReference type="NCBI Taxonomy" id="320787"/>
    <lineage>
        <taxon>Bacteria</taxon>
        <taxon>Pseudomonadati</taxon>
        <taxon>Bacteroidota</taxon>
        <taxon>Cytophagia</taxon>
        <taxon>Cytophagales</taxon>
        <taxon>Cyclobacteriaceae</taxon>
        <taxon>Cyclobacterium</taxon>
    </lineage>
</organism>
<dbReference type="KEGG" id="camu:CA2015_2032"/>
<gene>
    <name evidence="3" type="ORF">CA2015_2032</name>
</gene>
<evidence type="ECO:0000256" key="1">
    <source>
        <dbReference type="SAM" id="Phobius"/>
    </source>
</evidence>